<feature type="region of interest" description="Disordered" evidence="6">
    <location>
        <begin position="97"/>
        <end position="203"/>
    </location>
</feature>
<keyword evidence="8" id="KW-1185">Reference proteome</keyword>
<accession>A0ABW3J8P5</accession>
<reference evidence="8" key="1">
    <citation type="journal article" date="2019" name="Int. J. Syst. Evol. Microbiol.">
        <title>The Global Catalogue of Microorganisms (GCM) 10K type strain sequencing project: providing services to taxonomists for standard genome sequencing and annotation.</title>
        <authorList>
            <consortium name="The Broad Institute Genomics Platform"/>
            <consortium name="The Broad Institute Genome Sequencing Center for Infectious Disease"/>
            <person name="Wu L."/>
            <person name="Ma J."/>
        </authorList>
    </citation>
    <scope>NUCLEOTIDE SEQUENCE [LARGE SCALE GENOMIC DNA]</scope>
    <source>
        <strain evidence="8">CCUG 61697</strain>
    </source>
</reference>
<evidence type="ECO:0000256" key="3">
    <source>
        <dbReference type="ARBA" id="ARBA00023274"/>
    </source>
</evidence>
<dbReference type="Pfam" id="PF00829">
    <property type="entry name" value="Ribosomal_L21p"/>
    <property type="match status" value="1"/>
</dbReference>
<dbReference type="InterPro" id="IPR028909">
    <property type="entry name" value="bL21-like"/>
</dbReference>
<evidence type="ECO:0000256" key="4">
    <source>
        <dbReference type="HAMAP-Rule" id="MF_01363"/>
    </source>
</evidence>
<feature type="compositionally biased region" description="Basic and acidic residues" evidence="6">
    <location>
        <begin position="113"/>
        <end position="131"/>
    </location>
</feature>
<keyword evidence="3 4" id="KW-0687">Ribonucleoprotein</keyword>
<keyword evidence="4 5" id="KW-0694">RNA-binding</keyword>
<keyword evidence="4 5" id="KW-0699">rRNA-binding</keyword>
<evidence type="ECO:0000256" key="5">
    <source>
        <dbReference type="RuleBase" id="RU000562"/>
    </source>
</evidence>
<gene>
    <name evidence="4 7" type="primary">rplU</name>
    <name evidence="7" type="ORF">ACFQ2F_02065</name>
</gene>
<dbReference type="Proteomes" id="UP001597102">
    <property type="component" value="Unassembled WGS sequence"/>
</dbReference>
<dbReference type="RefSeq" id="WP_379084980.1">
    <property type="nucleotide sequence ID" value="NZ_JBHTJO010000001.1"/>
</dbReference>
<feature type="compositionally biased region" description="Low complexity" evidence="6">
    <location>
        <begin position="150"/>
        <end position="165"/>
    </location>
</feature>
<comment type="function">
    <text evidence="4 5">This protein binds to 23S rRNA in the presence of protein L20.</text>
</comment>
<dbReference type="PANTHER" id="PTHR21349">
    <property type="entry name" value="50S RIBOSOMAL PROTEIN L21"/>
    <property type="match status" value="1"/>
</dbReference>
<evidence type="ECO:0000256" key="6">
    <source>
        <dbReference type="SAM" id="MobiDB-lite"/>
    </source>
</evidence>
<name>A0ABW3J8P5_9HYPH</name>
<dbReference type="NCBIfam" id="TIGR00061">
    <property type="entry name" value="L21"/>
    <property type="match status" value="1"/>
</dbReference>
<dbReference type="GO" id="GO:0005840">
    <property type="term" value="C:ribosome"/>
    <property type="evidence" value="ECO:0007669"/>
    <property type="project" value="UniProtKB-KW"/>
</dbReference>
<evidence type="ECO:0000313" key="7">
    <source>
        <dbReference type="EMBL" id="MFD0985877.1"/>
    </source>
</evidence>
<dbReference type="InterPro" id="IPR001787">
    <property type="entry name" value="Ribosomal_bL21"/>
</dbReference>
<feature type="compositionally biased region" description="Basic residues" evidence="6">
    <location>
        <begin position="187"/>
        <end position="203"/>
    </location>
</feature>
<protein>
    <recommendedName>
        <fullName evidence="4">Large ribosomal subunit protein bL21</fullName>
    </recommendedName>
</protein>
<dbReference type="SUPFAM" id="SSF141091">
    <property type="entry name" value="L21p-like"/>
    <property type="match status" value="1"/>
</dbReference>
<organism evidence="7 8">
    <name type="scientific">Methyloligella solikamskensis</name>
    <dbReference type="NCBI Taxonomy" id="1177756"/>
    <lineage>
        <taxon>Bacteria</taxon>
        <taxon>Pseudomonadati</taxon>
        <taxon>Pseudomonadota</taxon>
        <taxon>Alphaproteobacteria</taxon>
        <taxon>Hyphomicrobiales</taxon>
        <taxon>Hyphomicrobiaceae</taxon>
        <taxon>Methyloligella</taxon>
    </lineage>
</organism>
<evidence type="ECO:0000256" key="2">
    <source>
        <dbReference type="ARBA" id="ARBA00022980"/>
    </source>
</evidence>
<sequence length="203" mass="21223">MFAVIRTGGKQYRVAPNDIIEVETVTGEPGETVELGEVLMVGGDKPETGAPLVSGATVAAEVVEQKRADKIRVFKKKRRSNYRRTGGHRQHLTALKITEILTGGKKPSKTAAKKADTSAKVTDKAAEEKAPAKTAAKSKASETKTETKPAAKAKAPAKKAATSKAADTDAKPAAKKAAEKKPAAKTAAKKAPAKKPAAKKSDD</sequence>
<feature type="compositionally biased region" description="Basic and acidic residues" evidence="6">
    <location>
        <begin position="166"/>
        <end position="182"/>
    </location>
</feature>
<evidence type="ECO:0000256" key="1">
    <source>
        <dbReference type="ARBA" id="ARBA00008563"/>
    </source>
</evidence>
<comment type="caution">
    <text evidence="7">The sequence shown here is derived from an EMBL/GenBank/DDBJ whole genome shotgun (WGS) entry which is preliminary data.</text>
</comment>
<evidence type="ECO:0000313" key="8">
    <source>
        <dbReference type="Proteomes" id="UP001597102"/>
    </source>
</evidence>
<dbReference type="EMBL" id="JBHTJO010000001">
    <property type="protein sequence ID" value="MFD0985877.1"/>
    <property type="molecule type" value="Genomic_DNA"/>
</dbReference>
<dbReference type="HAMAP" id="MF_01363">
    <property type="entry name" value="Ribosomal_bL21"/>
    <property type="match status" value="1"/>
</dbReference>
<comment type="subunit">
    <text evidence="4">Part of the 50S ribosomal subunit. Contacts protein L20.</text>
</comment>
<dbReference type="PANTHER" id="PTHR21349:SF0">
    <property type="entry name" value="LARGE RIBOSOMAL SUBUNIT PROTEIN BL21M"/>
    <property type="match status" value="1"/>
</dbReference>
<comment type="similarity">
    <text evidence="1 4 5">Belongs to the bacterial ribosomal protein bL21 family.</text>
</comment>
<dbReference type="InterPro" id="IPR036164">
    <property type="entry name" value="bL21-like_sf"/>
</dbReference>
<keyword evidence="2 4" id="KW-0689">Ribosomal protein</keyword>
<proteinExistence type="inferred from homology"/>
<feature type="compositionally biased region" description="Basic and acidic residues" evidence="6">
    <location>
        <begin position="139"/>
        <end position="149"/>
    </location>
</feature>